<proteinExistence type="predicted"/>
<evidence type="ECO:0000313" key="3">
    <source>
        <dbReference type="Proteomes" id="UP000290189"/>
    </source>
</evidence>
<feature type="region of interest" description="Disordered" evidence="1">
    <location>
        <begin position="1"/>
        <end position="33"/>
    </location>
</feature>
<accession>A0A3P3YJS9</accession>
<feature type="region of interest" description="Disordered" evidence="1">
    <location>
        <begin position="111"/>
        <end position="134"/>
    </location>
</feature>
<protein>
    <submittedName>
        <fullName evidence="2">Uncharacterized protein</fullName>
    </submittedName>
</protein>
<name>A0A3P3YJS9_PLABS</name>
<feature type="compositionally biased region" description="Basic residues" evidence="1">
    <location>
        <begin position="8"/>
        <end position="17"/>
    </location>
</feature>
<geneLocation type="mitochondrion" evidence="2"/>
<dbReference type="Proteomes" id="UP000290189">
    <property type="component" value="Unassembled WGS sequence"/>
</dbReference>
<evidence type="ECO:0000313" key="2">
    <source>
        <dbReference type="EMBL" id="SPR00452.1"/>
    </source>
</evidence>
<keyword evidence="2" id="KW-0496">Mitochondrion</keyword>
<evidence type="ECO:0000256" key="1">
    <source>
        <dbReference type="SAM" id="MobiDB-lite"/>
    </source>
</evidence>
<reference evidence="2 3" key="1">
    <citation type="submission" date="2018-03" db="EMBL/GenBank/DDBJ databases">
        <authorList>
            <person name="Fogelqvist J."/>
        </authorList>
    </citation>
    <scope>NUCLEOTIDE SEQUENCE [LARGE SCALE GENOMIC DNA]</scope>
</reference>
<gene>
    <name evidence="2" type="ORF">PLBR_LOCUS7667</name>
</gene>
<feature type="region of interest" description="Disordered" evidence="1">
    <location>
        <begin position="57"/>
        <end position="76"/>
    </location>
</feature>
<dbReference type="EMBL" id="OVEO01000014">
    <property type="protein sequence ID" value="SPR00452.1"/>
    <property type="molecule type" value="Genomic_DNA"/>
</dbReference>
<sequence length="227" mass="25201">MAEDGIRFRRRQRRQARRPPDAAAVAVDDDDGGDDVARALEVKLLQRIKRDVAHQASRAGLSTAQPKQGGPAPVASAGFMNFGQSFQTTRGEVAVVDEHLEKYIQRRLQDIQGDGSEVGDRDPSTKKRVRPGPDIEFSGIQEYSLPLDERLRKREAIEKAKREFVEDRCADADRVDVRTIPSNVGSNFNLHIAAPDDGTTGIAAESGGPTDQVVYDQFRKKHARTRR</sequence>
<organism evidence="2 3">
    <name type="scientific">Plasmodiophora brassicae</name>
    <name type="common">Clubroot disease agent</name>
    <dbReference type="NCBI Taxonomy" id="37360"/>
    <lineage>
        <taxon>Eukaryota</taxon>
        <taxon>Sar</taxon>
        <taxon>Rhizaria</taxon>
        <taxon>Endomyxa</taxon>
        <taxon>Phytomyxea</taxon>
        <taxon>Plasmodiophorida</taxon>
        <taxon>Plasmodiophoridae</taxon>
        <taxon>Plasmodiophora</taxon>
    </lineage>
</organism>
<dbReference type="AlphaFoldDB" id="A0A3P3YJS9"/>